<dbReference type="Proteomes" id="UP000030706">
    <property type="component" value="Unassembled WGS sequence"/>
</dbReference>
<dbReference type="Pfam" id="PF04479">
    <property type="entry name" value="RTA1"/>
    <property type="match status" value="1"/>
</dbReference>
<sequence>MTLLYAYQPNHVAPIILALIVVSSLLLHAYQNFKYKYWKITFFMVWGGLVFATGWITRCASTYNQQNMSLYIIQYVFTVAGPPIYSAAEYNILGRLLRYVPMHSPLHPDRVLYVFIYLGTLVESLTGAGASMFATVRPDDHGGYKTGGILLAISLLLQTMVEFVFVSLVIIVHRRCLQSGTLPRKVHRLCIMLYGTSTLVFLRCLFRAIEAFAILSVFGTGECHGLCHTVVFHEWYLYVFEALPMILYTLWINLMHPGTMLPSDKNRYLDVDGKTERIGPGWIDKRSRWETFADPLDLTGAIRGHPSHEKFWLEPQRWPLAQGTEAPIQTVNDHPPKA</sequence>
<dbReference type="HOGENOM" id="CLU_033465_0_1_1"/>
<evidence type="ECO:0000256" key="2">
    <source>
        <dbReference type="ARBA" id="ARBA00022692"/>
    </source>
</evidence>
<organism evidence="6 7">
    <name type="scientific">Aureobasidium pullulans EXF-150</name>
    <dbReference type="NCBI Taxonomy" id="1043002"/>
    <lineage>
        <taxon>Eukaryota</taxon>
        <taxon>Fungi</taxon>
        <taxon>Dikarya</taxon>
        <taxon>Ascomycota</taxon>
        <taxon>Pezizomycotina</taxon>
        <taxon>Dothideomycetes</taxon>
        <taxon>Dothideomycetidae</taxon>
        <taxon>Dothideales</taxon>
        <taxon>Saccotheciaceae</taxon>
        <taxon>Aureobasidium</taxon>
    </lineage>
</organism>
<evidence type="ECO:0000313" key="7">
    <source>
        <dbReference type="Proteomes" id="UP000030706"/>
    </source>
</evidence>
<name>A0A074X6C9_AURPU</name>
<evidence type="ECO:0000256" key="5">
    <source>
        <dbReference type="SAM" id="Phobius"/>
    </source>
</evidence>
<keyword evidence="4 5" id="KW-0472">Membrane</keyword>
<proteinExistence type="predicted"/>
<feature type="transmembrane region" description="Helical" evidence="5">
    <location>
        <begin position="148"/>
        <end position="172"/>
    </location>
</feature>
<dbReference type="OrthoDB" id="3358017at2759"/>
<feature type="transmembrane region" description="Helical" evidence="5">
    <location>
        <begin position="235"/>
        <end position="255"/>
    </location>
</feature>
<feature type="transmembrane region" description="Helical" evidence="5">
    <location>
        <begin position="68"/>
        <end position="90"/>
    </location>
</feature>
<reference evidence="6 7" key="1">
    <citation type="journal article" date="2014" name="BMC Genomics">
        <title>Genome sequencing of four Aureobasidium pullulans varieties: biotechnological potential, stress tolerance, and description of new species.</title>
        <authorList>
            <person name="Gostin Ar C."/>
            <person name="Ohm R.A."/>
            <person name="Kogej T."/>
            <person name="Sonjak S."/>
            <person name="Turk M."/>
            <person name="Zajc J."/>
            <person name="Zalar P."/>
            <person name="Grube M."/>
            <person name="Sun H."/>
            <person name="Han J."/>
            <person name="Sharma A."/>
            <person name="Chiniquy J."/>
            <person name="Ngan C.Y."/>
            <person name="Lipzen A."/>
            <person name="Barry K."/>
            <person name="Grigoriev I.V."/>
            <person name="Gunde-Cimerman N."/>
        </authorList>
    </citation>
    <scope>NUCLEOTIDE SEQUENCE [LARGE SCALE GENOMIC DNA]</scope>
    <source>
        <strain evidence="6 7">EXF-150</strain>
    </source>
</reference>
<dbReference type="GeneID" id="40745384"/>
<dbReference type="PANTHER" id="PTHR31465">
    <property type="entry name" value="PROTEIN RTA1-RELATED"/>
    <property type="match status" value="1"/>
</dbReference>
<comment type="subcellular location">
    <subcellularLocation>
        <location evidence="1">Membrane</location>
        <topology evidence="1">Multi-pass membrane protein</topology>
    </subcellularLocation>
</comment>
<feature type="transmembrane region" description="Helical" evidence="5">
    <location>
        <begin position="37"/>
        <end position="56"/>
    </location>
</feature>
<keyword evidence="3 5" id="KW-1133">Transmembrane helix</keyword>
<gene>
    <name evidence="6" type="ORF">M438DRAFT_325095</name>
</gene>
<protein>
    <recommendedName>
        <fullName evidence="8">RTA1 domain protein</fullName>
    </recommendedName>
</protein>
<dbReference type="EMBL" id="KL584994">
    <property type="protein sequence ID" value="KEQ80968.1"/>
    <property type="molecule type" value="Genomic_DNA"/>
</dbReference>
<evidence type="ECO:0000256" key="1">
    <source>
        <dbReference type="ARBA" id="ARBA00004141"/>
    </source>
</evidence>
<evidence type="ECO:0000256" key="4">
    <source>
        <dbReference type="ARBA" id="ARBA00023136"/>
    </source>
</evidence>
<evidence type="ECO:0000256" key="3">
    <source>
        <dbReference type="ARBA" id="ARBA00022989"/>
    </source>
</evidence>
<dbReference type="PANTHER" id="PTHR31465:SF13">
    <property type="entry name" value="RTA1 DOMAIN PROTEIN-RELATED"/>
    <property type="match status" value="1"/>
</dbReference>
<feature type="transmembrane region" description="Helical" evidence="5">
    <location>
        <begin position="111"/>
        <end position="136"/>
    </location>
</feature>
<keyword evidence="7" id="KW-1185">Reference proteome</keyword>
<evidence type="ECO:0000313" key="6">
    <source>
        <dbReference type="EMBL" id="KEQ80968.1"/>
    </source>
</evidence>
<accession>A0A074X6C9</accession>
<feature type="transmembrane region" description="Helical" evidence="5">
    <location>
        <begin position="193"/>
        <end position="215"/>
    </location>
</feature>
<dbReference type="RefSeq" id="XP_029757155.1">
    <property type="nucleotide sequence ID" value="XM_029903078.1"/>
</dbReference>
<dbReference type="GO" id="GO:0016020">
    <property type="term" value="C:membrane"/>
    <property type="evidence" value="ECO:0007669"/>
    <property type="project" value="UniProtKB-SubCell"/>
</dbReference>
<evidence type="ECO:0008006" key="8">
    <source>
        <dbReference type="Google" id="ProtNLM"/>
    </source>
</evidence>
<keyword evidence="2 5" id="KW-0812">Transmembrane</keyword>
<feature type="transmembrane region" description="Helical" evidence="5">
    <location>
        <begin position="12"/>
        <end position="30"/>
    </location>
</feature>
<dbReference type="AlphaFoldDB" id="A0A074X6C9"/>
<dbReference type="InterPro" id="IPR007568">
    <property type="entry name" value="RTA1"/>
</dbReference>